<evidence type="ECO:0000313" key="3">
    <source>
        <dbReference type="Proteomes" id="UP000236319"/>
    </source>
</evidence>
<dbReference type="VEuPathDB" id="PiroplasmaDB:BOVATA_030720"/>
<dbReference type="Proteomes" id="UP000236319">
    <property type="component" value="Unassembled WGS sequence"/>
</dbReference>
<feature type="region of interest" description="Disordered" evidence="1">
    <location>
        <begin position="126"/>
        <end position="161"/>
    </location>
</feature>
<protein>
    <submittedName>
        <fullName evidence="2">Uncharacterized protein</fullName>
    </submittedName>
</protein>
<evidence type="ECO:0000313" key="2">
    <source>
        <dbReference type="EMBL" id="GBE61579.1"/>
    </source>
</evidence>
<accession>A0A2H6KF47</accession>
<reference evidence="2 3" key="1">
    <citation type="journal article" date="2017" name="BMC Genomics">
        <title>Whole-genome assembly of Babesia ovata and comparative genomics between closely related pathogens.</title>
        <authorList>
            <person name="Yamagishi J."/>
            <person name="Asada M."/>
            <person name="Hakimi H."/>
            <person name="Tanaka T.Q."/>
            <person name="Sugimoto C."/>
            <person name="Kawazu S."/>
        </authorList>
    </citation>
    <scope>NUCLEOTIDE SEQUENCE [LARGE SCALE GENOMIC DNA]</scope>
    <source>
        <strain evidence="2 3">Miyake</strain>
    </source>
</reference>
<evidence type="ECO:0000256" key="1">
    <source>
        <dbReference type="SAM" id="MobiDB-lite"/>
    </source>
</evidence>
<dbReference type="GeneID" id="39875349"/>
<sequence length="161" mass="18244">MAKGLRAKTLRRFRTAKRQIIAEAVEAPRLREANKKVRLLQRGIDVTPKPKPNKFLEPDNPEAVIPKRVVQPAIDLRSEAVPLSGLAGMYNRRKFTPEEVKESHFLSVVQKHLLPVKGEIAMDTDEVPQEVSSTARQGNYRRGKAHAHAMKKLNALKRSKR</sequence>
<dbReference type="AlphaFoldDB" id="A0A2H6KF47"/>
<gene>
    <name evidence="2" type="ORF">BOVATA_030720</name>
</gene>
<dbReference type="RefSeq" id="XP_028867822.1">
    <property type="nucleotide sequence ID" value="XM_029011989.1"/>
</dbReference>
<proteinExistence type="predicted"/>
<keyword evidence="3" id="KW-1185">Reference proteome</keyword>
<dbReference type="EMBL" id="BDSA01000003">
    <property type="protein sequence ID" value="GBE61579.1"/>
    <property type="molecule type" value="Genomic_DNA"/>
</dbReference>
<dbReference type="OrthoDB" id="439961at2759"/>
<comment type="caution">
    <text evidence="2">The sequence shown here is derived from an EMBL/GenBank/DDBJ whole genome shotgun (WGS) entry which is preliminary data.</text>
</comment>
<organism evidence="2 3">
    <name type="scientific">Babesia ovata</name>
    <dbReference type="NCBI Taxonomy" id="189622"/>
    <lineage>
        <taxon>Eukaryota</taxon>
        <taxon>Sar</taxon>
        <taxon>Alveolata</taxon>
        <taxon>Apicomplexa</taxon>
        <taxon>Aconoidasida</taxon>
        <taxon>Piroplasmida</taxon>
        <taxon>Babesiidae</taxon>
        <taxon>Babesia</taxon>
    </lineage>
</organism>
<feature type="compositionally biased region" description="Basic residues" evidence="1">
    <location>
        <begin position="139"/>
        <end position="161"/>
    </location>
</feature>
<name>A0A2H6KF47_9APIC</name>